<evidence type="ECO:0000256" key="1">
    <source>
        <dbReference type="ARBA" id="ARBA00002254"/>
    </source>
</evidence>
<keyword evidence="11" id="KW-0966">Cell projection</keyword>
<keyword evidence="5 10" id="KW-0145">Chemotaxis</keyword>
<keyword evidence="4" id="KW-1003">Cell membrane</keyword>
<dbReference type="Pfam" id="PF03748">
    <property type="entry name" value="FliL"/>
    <property type="match status" value="1"/>
</dbReference>
<keyword evidence="12" id="KW-1185">Reference proteome</keyword>
<evidence type="ECO:0000313" key="12">
    <source>
        <dbReference type="Proteomes" id="UP001281305"/>
    </source>
</evidence>
<gene>
    <name evidence="11" type="ORF">RZS32_007500</name>
</gene>
<accession>A0ABZ2TNE5</accession>
<dbReference type="Proteomes" id="UP001281305">
    <property type="component" value="Chromosome"/>
</dbReference>
<name>A0ABZ2TNE5_9RHOB</name>
<comment type="similarity">
    <text evidence="3 10">Belongs to the FliL family.</text>
</comment>
<keyword evidence="9 10" id="KW-0472">Membrane</keyword>
<evidence type="ECO:0000256" key="8">
    <source>
        <dbReference type="ARBA" id="ARBA00022989"/>
    </source>
</evidence>
<reference evidence="11 12" key="1">
    <citation type="submission" date="2024-02" db="EMBL/GenBank/DDBJ databases">
        <title>Roseovarius strain W115 nov., isolated from a marine algae.</title>
        <authorList>
            <person name="Lee M.W."/>
            <person name="Lee J.K."/>
            <person name="Kim J.M."/>
            <person name="Choi D.G."/>
            <person name="Baek J.H."/>
            <person name="Bayburt H."/>
            <person name="Jung J.J."/>
            <person name="Han D.M."/>
            <person name="Jeon C.O."/>
        </authorList>
    </citation>
    <scope>NUCLEOTIDE SEQUENCE [LARGE SCALE GENOMIC DNA]</scope>
    <source>
        <strain evidence="11 12">W115</strain>
    </source>
</reference>
<dbReference type="EMBL" id="CP146606">
    <property type="protein sequence ID" value="WYK19688.1"/>
    <property type="molecule type" value="Genomic_DNA"/>
</dbReference>
<evidence type="ECO:0000256" key="4">
    <source>
        <dbReference type="ARBA" id="ARBA00022475"/>
    </source>
</evidence>
<keyword evidence="7 10" id="KW-0283">Flagellar rotation</keyword>
<organism evidence="11 12">
    <name type="scientific">Roseovarius rhodophyticola</name>
    <dbReference type="NCBI Taxonomy" id="3080827"/>
    <lineage>
        <taxon>Bacteria</taxon>
        <taxon>Pseudomonadati</taxon>
        <taxon>Pseudomonadota</taxon>
        <taxon>Alphaproteobacteria</taxon>
        <taxon>Rhodobacterales</taxon>
        <taxon>Roseobacteraceae</taxon>
        <taxon>Roseovarius</taxon>
    </lineage>
</organism>
<keyword evidence="8 10" id="KW-1133">Transmembrane helix</keyword>
<keyword evidence="10" id="KW-0997">Cell inner membrane</keyword>
<dbReference type="InterPro" id="IPR005503">
    <property type="entry name" value="FliL"/>
</dbReference>
<keyword evidence="11" id="KW-0969">Cilium</keyword>
<comment type="subcellular location">
    <subcellularLocation>
        <location evidence="10">Cell inner membrane</location>
    </subcellularLocation>
    <subcellularLocation>
        <location evidence="2">Cell membrane</location>
        <topology evidence="2">Single-pass membrane protein</topology>
    </subcellularLocation>
</comment>
<keyword evidence="11" id="KW-0282">Flagellum</keyword>
<keyword evidence="6 10" id="KW-0812">Transmembrane</keyword>
<evidence type="ECO:0000256" key="5">
    <source>
        <dbReference type="ARBA" id="ARBA00022500"/>
    </source>
</evidence>
<sequence length="163" mass="17855">MAEPEAEMPEAQTKKSKLPLLLGIALLLVGGGAGFYAVNSGLLMGEESKTESHTEDEHPAVKDMPDMSFVALDPLVVSFGGGDGPNLRFRAQLEVHAPYHDEVAKVTPRVMDVLNSYLRAVDLEDLRRNSALVTLRAQMLRRIQVVTGGNRVNDLLIMEFVLN</sequence>
<evidence type="ECO:0000256" key="3">
    <source>
        <dbReference type="ARBA" id="ARBA00008281"/>
    </source>
</evidence>
<dbReference type="RefSeq" id="WP_317056394.1">
    <property type="nucleotide sequence ID" value="NZ_CP146606.1"/>
</dbReference>
<comment type="function">
    <text evidence="1 10">Controls the rotational direction of flagella during chemotaxis.</text>
</comment>
<proteinExistence type="inferred from homology"/>
<evidence type="ECO:0000256" key="7">
    <source>
        <dbReference type="ARBA" id="ARBA00022779"/>
    </source>
</evidence>
<evidence type="ECO:0000256" key="10">
    <source>
        <dbReference type="RuleBase" id="RU364125"/>
    </source>
</evidence>
<evidence type="ECO:0000256" key="2">
    <source>
        <dbReference type="ARBA" id="ARBA00004162"/>
    </source>
</evidence>
<evidence type="ECO:0000256" key="6">
    <source>
        <dbReference type="ARBA" id="ARBA00022692"/>
    </source>
</evidence>
<feature type="transmembrane region" description="Helical" evidence="10">
    <location>
        <begin position="20"/>
        <end position="39"/>
    </location>
</feature>
<evidence type="ECO:0000313" key="11">
    <source>
        <dbReference type="EMBL" id="WYK19688.1"/>
    </source>
</evidence>
<protein>
    <recommendedName>
        <fullName evidence="10">Flagellar protein FliL</fullName>
    </recommendedName>
</protein>
<evidence type="ECO:0000256" key="9">
    <source>
        <dbReference type="ARBA" id="ARBA00023136"/>
    </source>
</evidence>